<evidence type="ECO:0000256" key="1">
    <source>
        <dbReference type="ARBA" id="ARBA00022801"/>
    </source>
</evidence>
<name>A0A937R674_9ACTN</name>
<dbReference type="PANTHER" id="PTHR39159">
    <property type="match status" value="1"/>
</dbReference>
<keyword evidence="1" id="KW-0378">Hydrolase</keyword>
<accession>A0A937R674</accession>
<evidence type="ECO:0000313" key="4">
    <source>
        <dbReference type="EMBL" id="MBL7625986.1"/>
    </source>
</evidence>
<dbReference type="Pfam" id="PF04167">
    <property type="entry name" value="DUF402"/>
    <property type="match status" value="1"/>
</dbReference>
<reference evidence="4" key="1">
    <citation type="submission" date="2020-12" db="EMBL/GenBank/DDBJ databases">
        <title>Genomic characterization of non-nitrogen-fixing Frankia strains.</title>
        <authorList>
            <person name="Carlos-Shanley C."/>
            <person name="Guerra T."/>
            <person name="Hahn D."/>
        </authorList>
    </citation>
    <scope>NUCLEOTIDE SEQUENCE</scope>
    <source>
        <strain evidence="4">CN6</strain>
    </source>
</reference>
<dbReference type="Proteomes" id="UP000604475">
    <property type="component" value="Unassembled WGS sequence"/>
</dbReference>
<feature type="region of interest" description="Disordered" evidence="2">
    <location>
        <begin position="198"/>
        <end position="220"/>
    </location>
</feature>
<feature type="domain" description="DUF402" evidence="3">
    <location>
        <begin position="41"/>
        <end position="170"/>
    </location>
</feature>
<organism evidence="4 5">
    <name type="scientific">Frankia nepalensis</name>
    <dbReference type="NCBI Taxonomy" id="1836974"/>
    <lineage>
        <taxon>Bacteria</taxon>
        <taxon>Bacillati</taxon>
        <taxon>Actinomycetota</taxon>
        <taxon>Actinomycetes</taxon>
        <taxon>Frankiales</taxon>
        <taxon>Frankiaceae</taxon>
        <taxon>Frankia</taxon>
    </lineage>
</organism>
<protein>
    <submittedName>
        <fullName evidence="4">DUF402 domain-containing protein</fullName>
    </submittedName>
</protein>
<dbReference type="AlphaFoldDB" id="A0A937R674"/>
<dbReference type="SUPFAM" id="SSF159234">
    <property type="entry name" value="FomD-like"/>
    <property type="match status" value="1"/>
</dbReference>
<dbReference type="EMBL" id="JAEACQ010000122">
    <property type="protein sequence ID" value="MBL7625986.1"/>
    <property type="molecule type" value="Genomic_DNA"/>
</dbReference>
<dbReference type="InterPro" id="IPR007295">
    <property type="entry name" value="DUF402"/>
</dbReference>
<dbReference type="GO" id="GO:0016787">
    <property type="term" value="F:hydrolase activity"/>
    <property type="evidence" value="ECO:0007669"/>
    <property type="project" value="UniProtKB-KW"/>
</dbReference>
<gene>
    <name evidence="4" type="ORF">I7412_02085</name>
</gene>
<dbReference type="InterPro" id="IPR035930">
    <property type="entry name" value="FomD-like_sf"/>
</dbReference>
<dbReference type="Gene3D" id="2.40.380.10">
    <property type="entry name" value="FomD-like"/>
    <property type="match status" value="1"/>
</dbReference>
<proteinExistence type="predicted"/>
<comment type="caution">
    <text evidence="4">The sequence shown here is derived from an EMBL/GenBank/DDBJ whole genome shotgun (WGS) entry which is preliminary data.</text>
</comment>
<dbReference type="RefSeq" id="WP_203002354.1">
    <property type="nucleotide sequence ID" value="NZ_JADWYU010000083.1"/>
</dbReference>
<evidence type="ECO:0000259" key="3">
    <source>
        <dbReference type="Pfam" id="PF04167"/>
    </source>
</evidence>
<evidence type="ECO:0000256" key="2">
    <source>
        <dbReference type="SAM" id="MobiDB-lite"/>
    </source>
</evidence>
<dbReference type="PANTHER" id="PTHR39159:SF1">
    <property type="entry name" value="UPF0374 PROTEIN YGAC"/>
    <property type="match status" value="1"/>
</dbReference>
<evidence type="ECO:0000313" key="5">
    <source>
        <dbReference type="Proteomes" id="UP000604475"/>
    </source>
</evidence>
<sequence length="220" mass="25414">MFTDDELVLVRTGVVVEEDERGLRLWIPHGGPAVRRDSVDGRGIRDMPFAEWLQQSTVLTPTTWWGPDVFMLIPPGRAHTVWWFWDWRGRFDAWYVNLEEPVVRWRDGALAGIDGCDQDLDIWVWPDRTWEWKDEDELAERLAFPDRYWVRDAAAVRAEGERLIRDVEAGLFPFDGTWHDFRPEPAWRRLPAALAPGWDRPRTARGGAAGPGGFPARPLG</sequence>
<dbReference type="InterPro" id="IPR050212">
    <property type="entry name" value="Ntdp-like"/>
</dbReference>
<keyword evidence="5" id="KW-1185">Reference proteome</keyword>